<dbReference type="GO" id="GO:0005737">
    <property type="term" value="C:cytoplasm"/>
    <property type="evidence" value="ECO:0007669"/>
    <property type="project" value="TreeGrafter"/>
</dbReference>
<protein>
    <submittedName>
        <fullName evidence="2">Putative dihydroflavonol-4-reductase</fullName>
        <ecNumber evidence="2">1.1.1.219</ecNumber>
    </submittedName>
</protein>
<evidence type="ECO:0000313" key="2">
    <source>
        <dbReference type="EMBL" id="EAY28876.1"/>
    </source>
</evidence>
<feature type="domain" description="NAD-dependent epimerase/dehydratase" evidence="1">
    <location>
        <begin position="2"/>
        <end position="217"/>
    </location>
</feature>
<keyword evidence="3" id="KW-1185">Reference proteome</keyword>
<dbReference type="InterPro" id="IPR036291">
    <property type="entry name" value="NAD(P)-bd_dom_sf"/>
</dbReference>
<dbReference type="PANTHER" id="PTHR48079">
    <property type="entry name" value="PROTEIN YEEZ"/>
    <property type="match status" value="1"/>
</dbReference>
<dbReference type="SUPFAM" id="SSF51735">
    <property type="entry name" value="NAD(P)-binding Rossmann-fold domains"/>
    <property type="match status" value="1"/>
</dbReference>
<dbReference type="GO" id="GO:0045552">
    <property type="term" value="F:dihydroflavanol 4-reductase activity"/>
    <property type="evidence" value="ECO:0007669"/>
    <property type="project" value="UniProtKB-EC"/>
</dbReference>
<comment type="caution">
    <text evidence="2">The sequence shown here is derived from an EMBL/GenBank/DDBJ whole genome shotgun (WGS) entry which is preliminary data.</text>
</comment>
<evidence type="ECO:0000313" key="3">
    <source>
        <dbReference type="Proteomes" id="UP000004095"/>
    </source>
</evidence>
<dbReference type="EC" id="1.1.1.219" evidence="2"/>
<dbReference type="OrthoDB" id="596910at2"/>
<reference evidence="2 3" key="1">
    <citation type="submission" date="2007-01" db="EMBL/GenBank/DDBJ databases">
        <authorList>
            <person name="Haygood M."/>
            <person name="Podell S."/>
            <person name="Anderson C."/>
            <person name="Hopkinson B."/>
            <person name="Roe K."/>
            <person name="Barbeau K."/>
            <person name="Gaasterland T."/>
            <person name="Ferriera S."/>
            <person name="Johnson J."/>
            <person name="Kravitz S."/>
            <person name="Beeson K."/>
            <person name="Sutton G."/>
            <person name="Rogers Y.-H."/>
            <person name="Friedman R."/>
            <person name="Frazier M."/>
            <person name="Venter J.C."/>
        </authorList>
    </citation>
    <scope>NUCLEOTIDE SEQUENCE [LARGE SCALE GENOMIC DNA]</scope>
    <source>
        <strain evidence="2 3">ATCC 23134</strain>
    </source>
</reference>
<dbReference type="EMBL" id="AAWS01000013">
    <property type="protein sequence ID" value="EAY28876.1"/>
    <property type="molecule type" value="Genomic_DNA"/>
</dbReference>
<dbReference type="Gene3D" id="3.40.50.720">
    <property type="entry name" value="NAD(P)-binding Rossmann-like Domain"/>
    <property type="match status" value="1"/>
</dbReference>
<organism evidence="2 3">
    <name type="scientific">Microscilla marina ATCC 23134</name>
    <dbReference type="NCBI Taxonomy" id="313606"/>
    <lineage>
        <taxon>Bacteria</taxon>
        <taxon>Pseudomonadati</taxon>
        <taxon>Bacteroidota</taxon>
        <taxon>Cytophagia</taxon>
        <taxon>Cytophagales</taxon>
        <taxon>Microscillaceae</taxon>
        <taxon>Microscilla</taxon>
    </lineage>
</organism>
<gene>
    <name evidence="2" type="ORF">M23134_00029</name>
</gene>
<sequence length="328" mass="37438">MIFITGCSGLVGSFIARRLLAAGHSVRALRRKDSNLHYLTDIKDQIEWVEGDVLDVSRLYDVMQGAKQVIHSAALVSFTPKTKDLMYKVNIEGTANVVNISLELGVDKLVFISSVAALGRRKNTEVIDEKAQWEPSKFNTHYAQTKYLAEMEVWRGHVEGLNSIVVNPSLILGPSPWERSSTQLFKYVWDEKKFYAAGSLNYVDVRDVAEIVYQLFVGEHTGERYIVNAGNISFKELFEKIAKTFNKRAPYIKVTPLIAAFAWRGALLQSFFTRKPPFISKETAYMSQKHFYYKNNKIIDTLNFKFKPLQESIDWACTELAQYNHLSV</sequence>
<proteinExistence type="predicted"/>
<dbReference type="PANTHER" id="PTHR48079:SF6">
    <property type="entry name" value="NAD(P)-BINDING DOMAIN-CONTAINING PROTEIN-RELATED"/>
    <property type="match status" value="1"/>
</dbReference>
<dbReference type="Proteomes" id="UP000004095">
    <property type="component" value="Unassembled WGS sequence"/>
</dbReference>
<dbReference type="RefSeq" id="WP_002696990.1">
    <property type="nucleotide sequence ID" value="NZ_AAWS01000013.1"/>
</dbReference>
<dbReference type="InterPro" id="IPR051783">
    <property type="entry name" value="NAD(P)-dependent_oxidoreduct"/>
</dbReference>
<dbReference type="InterPro" id="IPR001509">
    <property type="entry name" value="Epimerase_deHydtase"/>
</dbReference>
<dbReference type="AlphaFoldDB" id="A1ZKR0"/>
<dbReference type="Pfam" id="PF01370">
    <property type="entry name" value="Epimerase"/>
    <property type="match status" value="1"/>
</dbReference>
<dbReference type="GO" id="GO:0004029">
    <property type="term" value="F:aldehyde dehydrogenase (NAD+) activity"/>
    <property type="evidence" value="ECO:0007669"/>
    <property type="project" value="TreeGrafter"/>
</dbReference>
<accession>A1ZKR0</accession>
<evidence type="ECO:0000259" key="1">
    <source>
        <dbReference type="Pfam" id="PF01370"/>
    </source>
</evidence>
<keyword evidence="2" id="KW-0560">Oxidoreductase</keyword>
<name>A1ZKR0_MICM2</name>
<dbReference type="eggNOG" id="COG0451">
    <property type="taxonomic scope" value="Bacteria"/>
</dbReference>